<accession>A0A918KU35</accession>
<dbReference type="EMBL" id="BMXR01000025">
    <property type="protein sequence ID" value="GGX76202.1"/>
    <property type="molecule type" value="Genomic_DNA"/>
</dbReference>
<comment type="similarity">
    <text evidence="14 16">Belongs to the type III pantothenate kinase family.</text>
</comment>
<feature type="binding site" evidence="16">
    <location>
        <position position="114"/>
    </location>
    <ligand>
        <name>ATP</name>
        <dbReference type="ChEBI" id="CHEBI:30616"/>
    </ligand>
</feature>
<keyword evidence="18" id="KW-1185">Reference proteome</keyword>
<name>A0A918KU35_9GAMM</name>
<comment type="function">
    <text evidence="16">Catalyzes the phosphorylation of pantothenate (Pan), the first step in CoA biosynthesis.</text>
</comment>
<evidence type="ECO:0000256" key="9">
    <source>
        <dbReference type="ARBA" id="ARBA00022741"/>
    </source>
</evidence>
<comment type="catalytic activity">
    <reaction evidence="1 16">
        <text>(R)-pantothenate + ATP = (R)-4'-phosphopantothenate + ADP + H(+)</text>
        <dbReference type="Rhea" id="RHEA:16373"/>
        <dbReference type="ChEBI" id="CHEBI:10986"/>
        <dbReference type="ChEBI" id="CHEBI:15378"/>
        <dbReference type="ChEBI" id="CHEBI:29032"/>
        <dbReference type="ChEBI" id="CHEBI:30616"/>
        <dbReference type="ChEBI" id="CHEBI:456216"/>
        <dbReference type="EC" id="2.7.1.33"/>
    </reaction>
</comment>
<dbReference type="InterPro" id="IPR043129">
    <property type="entry name" value="ATPase_NBD"/>
</dbReference>
<evidence type="ECO:0000256" key="12">
    <source>
        <dbReference type="ARBA" id="ARBA00022958"/>
    </source>
</evidence>
<comment type="cofactor">
    <cofactor evidence="16">
        <name>NH4(+)</name>
        <dbReference type="ChEBI" id="CHEBI:28938"/>
    </cofactor>
    <cofactor evidence="16">
        <name>K(+)</name>
        <dbReference type="ChEBI" id="CHEBI:29103"/>
    </cofactor>
    <text evidence="16">A monovalent cation. Ammonium or potassium.</text>
</comment>
<evidence type="ECO:0000256" key="5">
    <source>
        <dbReference type="ARBA" id="ARBA00011738"/>
    </source>
</evidence>
<dbReference type="GO" id="GO:0004594">
    <property type="term" value="F:pantothenate kinase activity"/>
    <property type="evidence" value="ECO:0007669"/>
    <property type="project" value="UniProtKB-UniRule"/>
</dbReference>
<reference evidence="17" key="1">
    <citation type="journal article" date="2014" name="Int. J. Syst. Evol. Microbiol.">
        <title>Complete genome sequence of Corynebacterium casei LMG S-19264T (=DSM 44701T), isolated from a smear-ripened cheese.</title>
        <authorList>
            <consortium name="US DOE Joint Genome Institute (JGI-PGF)"/>
            <person name="Walter F."/>
            <person name="Albersmeier A."/>
            <person name="Kalinowski J."/>
            <person name="Ruckert C."/>
        </authorList>
    </citation>
    <scope>NUCLEOTIDE SEQUENCE</scope>
    <source>
        <strain evidence="17">KCTC 22169</strain>
    </source>
</reference>
<feature type="binding site" evidence="16">
    <location>
        <begin position="90"/>
        <end position="93"/>
    </location>
    <ligand>
        <name>substrate</name>
    </ligand>
</feature>
<organism evidence="17 18">
    <name type="scientific">Saccharospirillum salsuginis</name>
    <dbReference type="NCBI Taxonomy" id="418750"/>
    <lineage>
        <taxon>Bacteria</taxon>
        <taxon>Pseudomonadati</taxon>
        <taxon>Pseudomonadota</taxon>
        <taxon>Gammaproteobacteria</taxon>
        <taxon>Oceanospirillales</taxon>
        <taxon>Saccharospirillaceae</taxon>
        <taxon>Saccharospirillum</taxon>
    </lineage>
</organism>
<keyword evidence="13 16" id="KW-0173">Coenzyme A biosynthesis</keyword>
<evidence type="ECO:0000256" key="1">
    <source>
        <dbReference type="ARBA" id="ARBA00001206"/>
    </source>
</evidence>
<dbReference type="PANTHER" id="PTHR34265:SF1">
    <property type="entry name" value="TYPE III PANTOTHENATE KINASE"/>
    <property type="match status" value="1"/>
</dbReference>
<dbReference type="CDD" id="cd24015">
    <property type="entry name" value="ASKHA_NBD_PanK-III"/>
    <property type="match status" value="1"/>
</dbReference>
<dbReference type="GO" id="GO:0046872">
    <property type="term" value="F:metal ion binding"/>
    <property type="evidence" value="ECO:0007669"/>
    <property type="project" value="UniProtKB-KW"/>
</dbReference>
<evidence type="ECO:0000256" key="2">
    <source>
        <dbReference type="ARBA" id="ARBA00001958"/>
    </source>
</evidence>
<proteinExistence type="inferred from homology"/>
<dbReference type="GO" id="GO:0005524">
    <property type="term" value="F:ATP binding"/>
    <property type="evidence" value="ECO:0007669"/>
    <property type="project" value="UniProtKB-UniRule"/>
</dbReference>
<dbReference type="EC" id="2.7.1.33" evidence="6 16"/>
<dbReference type="GO" id="GO:0015937">
    <property type="term" value="P:coenzyme A biosynthetic process"/>
    <property type="evidence" value="ECO:0007669"/>
    <property type="project" value="UniProtKB-UniRule"/>
</dbReference>
<evidence type="ECO:0000256" key="15">
    <source>
        <dbReference type="ARBA" id="ARBA00040883"/>
    </source>
</evidence>
<feature type="binding site" evidence="16">
    <location>
        <begin position="9"/>
        <end position="16"/>
    </location>
    <ligand>
        <name>ATP</name>
        <dbReference type="ChEBI" id="CHEBI:30616"/>
    </ligand>
</feature>
<dbReference type="Pfam" id="PF03309">
    <property type="entry name" value="Pan_kinase"/>
    <property type="match status" value="1"/>
</dbReference>
<evidence type="ECO:0000256" key="11">
    <source>
        <dbReference type="ARBA" id="ARBA00022840"/>
    </source>
</evidence>
<keyword evidence="12 16" id="KW-0630">Potassium</keyword>
<evidence type="ECO:0000313" key="17">
    <source>
        <dbReference type="EMBL" id="GGX76202.1"/>
    </source>
</evidence>
<protein>
    <recommendedName>
        <fullName evidence="15 16">Type III pantothenate kinase</fullName>
        <ecNumber evidence="6 16">2.7.1.33</ecNumber>
    </recommendedName>
    <alternativeName>
        <fullName evidence="16">PanK-III</fullName>
    </alternativeName>
    <alternativeName>
        <fullName evidence="16">Pantothenic acid kinase</fullName>
    </alternativeName>
</protein>
<gene>
    <name evidence="16 17" type="primary">coaX</name>
    <name evidence="17" type="ORF">GCM10007392_48980</name>
</gene>
<feature type="active site" description="Proton acceptor" evidence="16">
    <location>
        <position position="92"/>
    </location>
</feature>
<evidence type="ECO:0000256" key="3">
    <source>
        <dbReference type="ARBA" id="ARBA00004496"/>
    </source>
</evidence>
<evidence type="ECO:0000313" key="18">
    <source>
        <dbReference type="Proteomes" id="UP000626148"/>
    </source>
</evidence>
<keyword evidence="11 16" id="KW-0067">ATP-binding</keyword>
<dbReference type="NCBIfam" id="TIGR00671">
    <property type="entry name" value="baf"/>
    <property type="match status" value="1"/>
</dbReference>
<evidence type="ECO:0000256" key="10">
    <source>
        <dbReference type="ARBA" id="ARBA00022777"/>
    </source>
</evidence>
<keyword evidence="16" id="KW-0479">Metal-binding</keyword>
<evidence type="ECO:0000256" key="13">
    <source>
        <dbReference type="ARBA" id="ARBA00022993"/>
    </source>
</evidence>
<feature type="binding site" evidence="16">
    <location>
        <position position="83"/>
    </location>
    <ligand>
        <name>substrate</name>
    </ligand>
</feature>
<evidence type="ECO:0000256" key="8">
    <source>
        <dbReference type="ARBA" id="ARBA00022679"/>
    </source>
</evidence>
<comment type="pathway">
    <text evidence="4 16">Cofactor biosynthesis; coenzyme A biosynthesis; CoA from (R)-pantothenate: step 1/5.</text>
</comment>
<dbReference type="PANTHER" id="PTHR34265">
    <property type="entry name" value="TYPE III PANTOTHENATE KINASE"/>
    <property type="match status" value="1"/>
</dbReference>
<evidence type="ECO:0000256" key="14">
    <source>
        <dbReference type="ARBA" id="ARBA00038036"/>
    </source>
</evidence>
<dbReference type="Gene3D" id="3.30.420.40">
    <property type="match status" value="2"/>
</dbReference>
<keyword evidence="7 16" id="KW-0963">Cytoplasm</keyword>
<dbReference type="Proteomes" id="UP000626148">
    <property type="component" value="Unassembled WGS sequence"/>
</dbReference>
<reference evidence="17" key="2">
    <citation type="submission" date="2020-09" db="EMBL/GenBank/DDBJ databases">
        <authorList>
            <person name="Sun Q."/>
            <person name="Kim S."/>
        </authorList>
    </citation>
    <scope>NUCLEOTIDE SEQUENCE</scope>
    <source>
        <strain evidence="17">KCTC 22169</strain>
    </source>
</reference>
<keyword evidence="8 16" id="KW-0808">Transferase</keyword>
<keyword evidence="9 16" id="KW-0547">Nucleotide-binding</keyword>
<dbReference type="RefSeq" id="WP_189613827.1">
    <property type="nucleotide sequence ID" value="NZ_BMXR01000025.1"/>
</dbReference>
<feature type="binding site" evidence="16">
    <location>
        <position position="111"/>
    </location>
    <ligand>
        <name>K(+)</name>
        <dbReference type="ChEBI" id="CHEBI:29103"/>
    </ligand>
</feature>
<evidence type="ECO:0000256" key="7">
    <source>
        <dbReference type="ARBA" id="ARBA00022490"/>
    </source>
</evidence>
<dbReference type="SUPFAM" id="SSF53067">
    <property type="entry name" value="Actin-like ATPase domain"/>
    <property type="match status" value="2"/>
</dbReference>
<dbReference type="HAMAP" id="MF_01274">
    <property type="entry name" value="Pantothen_kinase_3"/>
    <property type="match status" value="1"/>
</dbReference>
<dbReference type="GO" id="GO:0005737">
    <property type="term" value="C:cytoplasm"/>
    <property type="evidence" value="ECO:0007669"/>
    <property type="project" value="UniProtKB-SubCell"/>
</dbReference>
<dbReference type="InterPro" id="IPR004619">
    <property type="entry name" value="Type_III_PanK"/>
</dbReference>
<evidence type="ECO:0000256" key="16">
    <source>
        <dbReference type="HAMAP-Rule" id="MF_01274"/>
    </source>
</evidence>
<dbReference type="AlphaFoldDB" id="A0A918KU35"/>
<comment type="subunit">
    <text evidence="5 16">Homodimer.</text>
</comment>
<comment type="subcellular location">
    <subcellularLocation>
        <location evidence="3 16">Cytoplasm</location>
    </subcellularLocation>
</comment>
<keyword evidence="10 16" id="KW-0418">Kinase</keyword>
<comment type="caution">
    <text evidence="17">The sequence shown here is derived from an EMBL/GenBank/DDBJ whole genome shotgun (WGS) entry which is preliminary data.</text>
</comment>
<sequence>MVSRTLLLDCGNTACKYQYGEEHGHLDSTEAFVQLVERIEPEQTLLATVSKFGQTLGECLVERALPHRKVRVRPDWQGLKLAYAEPERLGVDRWLTLVALCGHPRPVMVVDVGTALKIDALDGGDRHLGGYILPGMRLMRRALVDDTFALPPVDQDGALAPGATTRDCIANGAVLALAGAVDKARAQFGPTPPDIVWTGGDADRVRPFTAEPGQLRPALIFEGMRRLMKDADYMESLA</sequence>
<feature type="binding site" evidence="16">
    <location>
        <position position="165"/>
    </location>
    <ligand>
        <name>substrate</name>
    </ligand>
</feature>
<comment type="cofactor">
    <cofactor evidence="2">
        <name>K(+)</name>
        <dbReference type="ChEBI" id="CHEBI:29103"/>
    </cofactor>
</comment>
<evidence type="ECO:0000256" key="4">
    <source>
        <dbReference type="ARBA" id="ARBA00005225"/>
    </source>
</evidence>
<evidence type="ECO:0000256" key="6">
    <source>
        <dbReference type="ARBA" id="ARBA00012102"/>
    </source>
</evidence>